<dbReference type="Gene3D" id="2.40.110.10">
    <property type="entry name" value="Butyryl-CoA Dehydrogenase, subunit A, domain 2"/>
    <property type="match status" value="1"/>
</dbReference>
<comment type="caution">
    <text evidence="10">The sequence shown here is derived from an EMBL/GenBank/DDBJ whole genome shotgun (WGS) entry which is preliminary data.</text>
</comment>
<dbReference type="Pfam" id="PF02770">
    <property type="entry name" value="Acyl-CoA_dh_M"/>
    <property type="match status" value="1"/>
</dbReference>
<dbReference type="SUPFAM" id="SSF56645">
    <property type="entry name" value="Acyl-CoA dehydrogenase NM domain-like"/>
    <property type="match status" value="1"/>
</dbReference>
<feature type="domain" description="Acyl-CoA dehydrogenase/oxidase N-terminal" evidence="9">
    <location>
        <begin position="11"/>
        <end position="114"/>
    </location>
</feature>
<dbReference type="PANTHER" id="PTHR43884:SF40">
    <property type="entry name" value="ACYL-COA DEHYDROGENASE"/>
    <property type="match status" value="1"/>
</dbReference>
<dbReference type="OrthoDB" id="9775090at2"/>
<evidence type="ECO:0000313" key="11">
    <source>
        <dbReference type="Proteomes" id="UP000266385"/>
    </source>
</evidence>
<dbReference type="InterPro" id="IPR009100">
    <property type="entry name" value="AcylCoA_DH/oxidase_NM_dom_sf"/>
</dbReference>
<dbReference type="InterPro" id="IPR036250">
    <property type="entry name" value="AcylCo_DH-like_C"/>
</dbReference>
<dbReference type="SUPFAM" id="SSF47203">
    <property type="entry name" value="Acyl-CoA dehydrogenase C-terminal domain-like"/>
    <property type="match status" value="1"/>
</dbReference>
<dbReference type="GO" id="GO:0050660">
    <property type="term" value="F:flavin adenine dinucleotide binding"/>
    <property type="evidence" value="ECO:0007669"/>
    <property type="project" value="InterPro"/>
</dbReference>
<dbReference type="PANTHER" id="PTHR43884">
    <property type="entry name" value="ACYL-COA DEHYDROGENASE"/>
    <property type="match status" value="1"/>
</dbReference>
<evidence type="ECO:0000256" key="2">
    <source>
        <dbReference type="ARBA" id="ARBA00009347"/>
    </source>
</evidence>
<dbReference type="Gene3D" id="1.10.540.10">
    <property type="entry name" value="Acyl-CoA dehydrogenase/oxidase, N-terminal domain"/>
    <property type="match status" value="1"/>
</dbReference>
<dbReference type="InterPro" id="IPR006091">
    <property type="entry name" value="Acyl-CoA_Oxase/DH_mid-dom"/>
</dbReference>
<evidence type="ECO:0000259" key="9">
    <source>
        <dbReference type="Pfam" id="PF02771"/>
    </source>
</evidence>
<dbReference type="InterPro" id="IPR046373">
    <property type="entry name" value="Acyl-CoA_Oxase/DH_mid-dom_sf"/>
</dbReference>
<gene>
    <name evidence="10" type="ORF">D1223_02460</name>
</gene>
<keyword evidence="5 6" id="KW-0560">Oxidoreductase</keyword>
<organism evidence="10 11">
    <name type="scientific">Henriciella mobilis</name>
    <dbReference type="NCBI Taxonomy" id="2305467"/>
    <lineage>
        <taxon>Bacteria</taxon>
        <taxon>Pseudomonadati</taxon>
        <taxon>Pseudomonadota</taxon>
        <taxon>Alphaproteobacteria</taxon>
        <taxon>Hyphomonadales</taxon>
        <taxon>Hyphomonadaceae</taxon>
        <taxon>Henriciella</taxon>
    </lineage>
</organism>
<evidence type="ECO:0000259" key="7">
    <source>
        <dbReference type="Pfam" id="PF00441"/>
    </source>
</evidence>
<dbReference type="EMBL" id="QWFX01000005">
    <property type="protein sequence ID" value="RIJ32731.1"/>
    <property type="molecule type" value="Genomic_DNA"/>
</dbReference>
<protein>
    <submittedName>
        <fullName evidence="10">Acyl-CoA dehydrogenase</fullName>
    </submittedName>
</protein>
<dbReference type="PIRSF" id="PIRSF016578">
    <property type="entry name" value="HsaA"/>
    <property type="match status" value="1"/>
</dbReference>
<feature type="domain" description="Acyl-CoA dehydrogenase/oxidase C-terminal" evidence="7">
    <location>
        <begin position="225"/>
        <end position="372"/>
    </location>
</feature>
<accession>A0A399RPI0</accession>
<dbReference type="Pfam" id="PF00441">
    <property type="entry name" value="Acyl-CoA_dh_1"/>
    <property type="match status" value="1"/>
</dbReference>
<evidence type="ECO:0000256" key="6">
    <source>
        <dbReference type="RuleBase" id="RU362125"/>
    </source>
</evidence>
<feature type="domain" description="Acyl-CoA oxidase/dehydrogenase middle" evidence="8">
    <location>
        <begin position="118"/>
        <end position="211"/>
    </location>
</feature>
<evidence type="ECO:0000259" key="8">
    <source>
        <dbReference type="Pfam" id="PF02770"/>
    </source>
</evidence>
<comment type="cofactor">
    <cofactor evidence="1 6">
        <name>FAD</name>
        <dbReference type="ChEBI" id="CHEBI:57692"/>
    </cofactor>
</comment>
<dbReference type="RefSeq" id="WP_119374812.1">
    <property type="nucleotide sequence ID" value="NZ_QWFX01000005.1"/>
</dbReference>
<evidence type="ECO:0000256" key="4">
    <source>
        <dbReference type="ARBA" id="ARBA00022827"/>
    </source>
</evidence>
<keyword evidence="3 6" id="KW-0285">Flavoprotein</keyword>
<reference evidence="10 11" key="1">
    <citation type="submission" date="2018-08" db="EMBL/GenBank/DDBJ databases">
        <title>Henriciella mobilis sp. nov., isolated from seawater.</title>
        <authorList>
            <person name="Cheng H."/>
            <person name="Wu Y.-H."/>
            <person name="Xu X.-W."/>
            <person name="Guo L.-L."/>
        </authorList>
    </citation>
    <scope>NUCLEOTIDE SEQUENCE [LARGE SCALE GENOMIC DNA]</scope>
    <source>
        <strain evidence="10 11">JN25</strain>
    </source>
</reference>
<sequence length="386" mass="42798">MDEGRYTEWFSKVRDLIWNDLTPYIERVEREGHIPHDEVIPKLASLGLYGCLVPESYGGLGLTVKQYIPVLVELSKMYAGLRGYLHAHVSASKLLEFATEEQKQKLYPGVASGEIQLGFALTEPDNGTGVDISTTAQRRDDTYYVNGRKHLISNCDIADYLMLVCYTDRSKGPEGISVLMLPKGAPGFTWDPVGGLMGCKGAEHGRLNLNDAQVPAENLLGGVEGKGLHHALEALEESRLFIASTSLGTAERVLELSLEYAQQRVTFGKPIATRETVRSYLAEMAMDIYALRTMLADAIAKIDRGERIPAEAAMCKQFGAEAVFRVTDRALLVHGGLGYTTQRDIERHYRDCRINMIEEGTPSIQKTVIARTFLDGYRFPDFGGQL</sequence>
<name>A0A399RPI0_9PROT</name>
<dbReference type="InterPro" id="IPR037069">
    <property type="entry name" value="AcylCoA_DH/ox_N_sf"/>
</dbReference>
<evidence type="ECO:0000256" key="5">
    <source>
        <dbReference type="ARBA" id="ARBA00023002"/>
    </source>
</evidence>
<dbReference type="Gene3D" id="1.20.140.10">
    <property type="entry name" value="Butyryl-CoA Dehydrogenase, subunit A, domain 3"/>
    <property type="match status" value="1"/>
</dbReference>
<dbReference type="Pfam" id="PF02771">
    <property type="entry name" value="Acyl-CoA_dh_N"/>
    <property type="match status" value="1"/>
</dbReference>
<dbReference type="InterPro" id="IPR009075">
    <property type="entry name" value="AcylCo_DH/oxidase_C"/>
</dbReference>
<proteinExistence type="inferred from homology"/>
<evidence type="ECO:0000256" key="1">
    <source>
        <dbReference type="ARBA" id="ARBA00001974"/>
    </source>
</evidence>
<dbReference type="GO" id="GO:0003995">
    <property type="term" value="F:acyl-CoA dehydrogenase activity"/>
    <property type="evidence" value="ECO:0007669"/>
    <property type="project" value="TreeGrafter"/>
</dbReference>
<dbReference type="Proteomes" id="UP000266385">
    <property type="component" value="Unassembled WGS sequence"/>
</dbReference>
<evidence type="ECO:0000313" key="10">
    <source>
        <dbReference type="EMBL" id="RIJ32731.1"/>
    </source>
</evidence>
<comment type="similarity">
    <text evidence="2 6">Belongs to the acyl-CoA dehydrogenase family.</text>
</comment>
<keyword evidence="11" id="KW-1185">Reference proteome</keyword>
<dbReference type="FunFam" id="1.20.140.10:FF:000001">
    <property type="entry name" value="Acyl-CoA dehydrogenase"/>
    <property type="match status" value="1"/>
</dbReference>
<evidence type="ECO:0000256" key="3">
    <source>
        <dbReference type="ARBA" id="ARBA00022630"/>
    </source>
</evidence>
<dbReference type="InterPro" id="IPR013786">
    <property type="entry name" value="AcylCoA_DH/ox_N"/>
</dbReference>
<dbReference type="AlphaFoldDB" id="A0A399RPI0"/>
<keyword evidence="4 6" id="KW-0274">FAD</keyword>